<proteinExistence type="predicted"/>
<organism evidence="1 2">
    <name type="scientific">Alternaria panax</name>
    <dbReference type="NCBI Taxonomy" id="48097"/>
    <lineage>
        <taxon>Eukaryota</taxon>
        <taxon>Fungi</taxon>
        <taxon>Dikarya</taxon>
        <taxon>Ascomycota</taxon>
        <taxon>Pezizomycotina</taxon>
        <taxon>Dothideomycetes</taxon>
        <taxon>Pleosporomycetidae</taxon>
        <taxon>Pleosporales</taxon>
        <taxon>Pleosporineae</taxon>
        <taxon>Pleosporaceae</taxon>
        <taxon>Alternaria</taxon>
        <taxon>Alternaria sect. Panax</taxon>
    </lineage>
</organism>
<gene>
    <name evidence="1" type="ORF">G6011_11360</name>
</gene>
<dbReference type="Proteomes" id="UP001199106">
    <property type="component" value="Unassembled WGS sequence"/>
</dbReference>
<evidence type="ECO:0000313" key="1">
    <source>
        <dbReference type="EMBL" id="KAG9192626.1"/>
    </source>
</evidence>
<reference evidence="1" key="1">
    <citation type="submission" date="2021-07" db="EMBL/GenBank/DDBJ databases">
        <title>Genome Resource of American Ginseng Black Spot Pathogen Alternaria panax.</title>
        <authorList>
            <person name="Qiu C."/>
            <person name="Wang W."/>
            <person name="Liu Z."/>
        </authorList>
    </citation>
    <scope>NUCLEOTIDE SEQUENCE</scope>
    <source>
        <strain evidence="1">BNCC115425</strain>
    </source>
</reference>
<dbReference type="Gene3D" id="1.25.40.20">
    <property type="entry name" value="Ankyrin repeat-containing domain"/>
    <property type="match status" value="1"/>
</dbReference>
<comment type="caution">
    <text evidence="1">The sequence shown here is derived from an EMBL/GenBank/DDBJ whole genome shotgun (WGS) entry which is preliminary data.</text>
</comment>
<evidence type="ECO:0008006" key="3">
    <source>
        <dbReference type="Google" id="ProtNLM"/>
    </source>
</evidence>
<sequence>MVAGLRLAVEHGHTDLVRHIFDHGLVDSSNADYNAIAIAAKYGHRAIIQLTLDRVVQLSMQDLTSALKGSLSLLMTKFLLDRNIPLTSIDEDEYGVTTTHSIPPTVEDLCCKSIHVPFGDSSPVCGNQRVLALVFSAREMRQQIPEFMNDNCVEPKKVFEILVKHCLILPTEPIPYPEIVKRCVAGWSEVINGRGRNPVSSTQLK</sequence>
<dbReference type="AlphaFoldDB" id="A0AAD4ID95"/>
<evidence type="ECO:0000313" key="2">
    <source>
        <dbReference type="Proteomes" id="UP001199106"/>
    </source>
</evidence>
<protein>
    <recommendedName>
        <fullName evidence="3">Ankyrin repeat protein</fullName>
    </recommendedName>
</protein>
<dbReference type="EMBL" id="JAANER010000003">
    <property type="protein sequence ID" value="KAG9192626.1"/>
    <property type="molecule type" value="Genomic_DNA"/>
</dbReference>
<dbReference type="InterPro" id="IPR036770">
    <property type="entry name" value="Ankyrin_rpt-contain_sf"/>
</dbReference>
<accession>A0AAD4ID95</accession>
<dbReference type="SUPFAM" id="SSF48403">
    <property type="entry name" value="Ankyrin repeat"/>
    <property type="match status" value="1"/>
</dbReference>
<name>A0AAD4ID95_9PLEO</name>
<keyword evidence="2" id="KW-1185">Reference proteome</keyword>